<proteinExistence type="predicted"/>
<name>A0ABT8DPX6_9BURK</name>
<dbReference type="Pfam" id="PF04965">
    <property type="entry name" value="GPW_gp25"/>
    <property type="match status" value="1"/>
</dbReference>
<dbReference type="PANTHER" id="PTHR38595">
    <property type="entry name" value="CYTOPLASMIC PROTEIN-RELATED"/>
    <property type="match status" value="1"/>
</dbReference>
<reference evidence="3 4" key="1">
    <citation type="submission" date="2023-06" db="EMBL/GenBank/DDBJ databases">
        <title>Pelomonas sp. PFR6 16S ribosomal RNA gene Genome sequencing and assembly.</title>
        <authorList>
            <person name="Woo H."/>
        </authorList>
    </citation>
    <scope>NUCLEOTIDE SEQUENCE [LARGE SCALE GENOMIC DNA]</scope>
    <source>
        <strain evidence="3 4">PFR6</strain>
    </source>
</reference>
<dbReference type="InterPro" id="IPR007048">
    <property type="entry name" value="IraD/Gp25-like"/>
</dbReference>
<evidence type="ECO:0000313" key="3">
    <source>
        <dbReference type="EMBL" id="MDN3920028.1"/>
    </source>
</evidence>
<evidence type="ECO:0000259" key="2">
    <source>
        <dbReference type="Pfam" id="PF04965"/>
    </source>
</evidence>
<comment type="caution">
    <text evidence="3">The sequence shown here is derived from an EMBL/GenBank/DDBJ whole genome shotgun (WGS) entry which is preliminary data.</text>
</comment>
<evidence type="ECO:0000256" key="1">
    <source>
        <dbReference type="SAM" id="MobiDB-lite"/>
    </source>
</evidence>
<dbReference type="InterPro" id="IPR053176">
    <property type="entry name" value="T6SS_TssE1-like"/>
</dbReference>
<evidence type="ECO:0000313" key="4">
    <source>
        <dbReference type="Proteomes" id="UP001228044"/>
    </source>
</evidence>
<feature type="domain" description="IraD/Gp25-like" evidence="2">
    <location>
        <begin position="38"/>
        <end position="142"/>
    </location>
</feature>
<organism evidence="3 4">
    <name type="scientific">Roseateles violae</name>
    <dbReference type="NCBI Taxonomy" id="3058042"/>
    <lineage>
        <taxon>Bacteria</taxon>
        <taxon>Pseudomonadati</taxon>
        <taxon>Pseudomonadota</taxon>
        <taxon>Betaproteobacteria</taxon>
        <taxon>Burkholderiales</taxon>
        <taxon>Sphaerotilaceae</taxon>
        <taxon>Roseateles</taxon>
    </lineage>
</organism>
<dbReference type="Proteomes" id="UP001228044">
    <property type="component" value="Unassembled WGS sequence"/>
</dbReference>
<protein>
    <submittedName>
        <fullName evidence="3">Type VI secretion system baseplate subunit TssE</fullName>
    </submittedName>
</protein>
<sequence length="179" mass="19796">MPSEAHQRLQPALLDRLSDERRMDRSEGEEQRVMSKAALRQAVLRDLGALFNAVQALDRRDAEAYPELAGCVLNFGLPPLSGQLASKLELADLEAAIRRAILRFEPRILAETLEVRALEQDSVLDTHNVLEFEISGHLWSTPVPLEMLLRTQLDLESGQVKLRDALGGAVRAATSPPSP</sequence>
<feature type="region of interest" description="Disordered" evidence="1">
    <location>
        <begin position="1"/>
        <end position="31"/>
    </location>
</feature>
<dbReference type="SUPFAM" id="SSF160719">
    <property type="entry name" value="gpW/gp25-like"/>
    <property type="match status" value="1"/>
</dbReference>
<dbReference type="PANTHER" id="PTHR38595:SF1">
    <property type="entry name" value="TYPE VI SECRETION SYSTEM COMPONENT TSSE1"/>
    <property type="match status" value="1"/>
</dbReference>
<accession>A0ABT8DPX6</accession>
<dbReference type="NCBIfam" id="TIGR03357">
    <property type="entry name" value="VI_zyme"/>
    <property type="match status" value="1"/>
</dbReference>
<dbReference type="EMBL" id="JAUHHC010000002">
    <property type="protein sequence ID" value="MDN3920028.1"/>
    <property type="molecule type" value="Genomic_DNA"/>
</dbReference>
<dbReference type="InterPro" id="IPR017737">
    <property type="entry name" value="TssE1-like"/>
</dbReference>
<feature type="compositionally biased region" description="Basic and acidic residues" evidence="1">
    <location>
        <begin position="16"/>
        <end position="31"/>
    </location>
</feature>
<gene>
    <name evidence="3" type="primary">tssE</name>
    <name evidence="3" type="ORF">QWJ38_07015</name>
</gene>
<keyword evidence="4" id="KW-1185">Reference proteome</keyword>
<dbReference type="RefSeq" id="WP_290358346.1">
    <property type="nucleotide sequence ID" value="NZ_JAUHHC010000002.1"/>
</dbReference>